<keyword evidence="1" id="KW-0812">Transmembrane</keyword>
<comment type="caution">
    <text evidence="5">The sequence shown here is derived from an EMBL/GenBank/DDBJ whole genome shotgun (WGS) entry which is preliminary data.</text>
</comment>
<organism evidence="5 6">
    <name type="scientific">Halomarina rubra</name>
    <dbReference type="NCBI Taxonomy" id="2071873"/>
    <lineage>
        <taxon>Archaea</taxon>
        <taxon>Methanobacteriati</taxon>
        <taxon>Methanobacteriota</taxon>
        <taxon>Stenosarchaea group</taxon>
        <taxon>Halobacteria</taxon>
        <taxon>Halobacteriales</taxon>
        <taxon>Natronomonadaceae</taxon>
        <taxon>Halomarina</taxon>
    </lineage>
</organism>
<dbReference type="InterPro" id="IPR058674">
    <property type="entry name" value="DUF8054_N"/>
</dbReference>
<dbReference type="RefSeq" id="WP_250874127.1">
    <property type="nucleotide sequence ID" value="NZ_JALXFV010000006.1"/>
</dbReference>
<reference evidence="5 6" key="1">
    <citation type="journal article" date="2019" name="Int. J. Syst. Evol. Microbiol.">
        <title>The Global Catalogue of Microorganisms (GCM) 10K type strain sequencing project: providing services to taxonomists for standard genome sequencing and annotation.</title>
        <authorList>
            <consortium name="The Broad Institute Genomics Platform"/>
            <consortium name="The Broad Institute Genome Sequencing Center for Infectious Disease"/>
            <person name="Wu L."/>
            <person name="Ma J."/>
        </authorList>
    </citation>
    <scope>NUCLEOTIDE SEQUENCE [LARGE SCALE GENOMIC DNA]</scope>
    <source>
        <strain evidence="5 6">CGMCC 1.12563</strain>
    </source>
</reference>
<evidence type="ECO:0000259" key="2">
    <source>
        <dbReference type="Pfam" id="PF26236"/>
    </source>
</evidence>
<name>A0ABD6AXN2_9EURY</name>
<feature type="domain" description="DUF8054" evidence="4">
    <location>
        <begin position="107"/>
        <end position="214"/>
    </location>
</feature>
<feature type="domain" description="DUF8054" evidence="3">
    <location>
        <begin position="217"/>
        <end position="257"/>
    </location>
</feature>
<evidence type="ECO:0008006" key="7">
    <source>
        <dbReference type="Google" id="ProtNLM"/>
    </source>
</evidence>
<dbReference type="Pfam" id="PF26238">
    <property type="entry name" value="DUF8054_M"/>
    <property type="match status" value="1"/>
</dbReference>
<keyword evidence="1" id="KW-0472">Membrane</keyword>
<evidence type="ECO:0000259" key="4">
    <source>
        <dbReference type="Pfam" id="PF26238"/>
    </source>
</evidence>
<evidence type="ECO:0000259" key="3">
    <source>
        <dbReference type="Pfam" id="PF26237"/>
    </source>
</evidence>
<keyword evidence="1" id="KW-1133">Transmembrane helix</keyword>
<dbReference type="EMBL" id="JBHUDC010000006">
    <property type="protein sequence ID" value="MFD1514156.1"/>
    <property type="molecule type" value="Genomic_DNA"/>
</dbReference>
<feature type="domain" description="DUF8054" evidence="2">
    <location>
        <begin position="8"/>
        <end position="87"/>
    </location>
</feature>
<accession>A0ABD6AXN2</accession>
<evidence type="ECO:0000313" key="5">
    <source>
        <dbReference type="EMBL" id="MFD1514156.1"/>
    </source>
</evidence>
<evidence type="ECO:0000313" key="6">
    <source>
        <dbReference type="Proteomes" id="UP001597187"/>
    </source>
</evidence>
<dbReference type="InterPro" id="IPR058675">
    <property type="entry name" value="DUF8054_C"/>
</dbReference>
<dbReference type="AlphaFoldDB" id="A0ABD6AXN2"/>
<feature type="transmembrane region" description="Helical" evidence="1">
    <location>
        <begin position="21"/>
        <end position="40"/>
    </location>
</feature>
<dbReference type="Pfam" id="PF26237">
    <property type="entry name" value="DUF8054_C"/>
    <property type="match status" value="1"/>
</dbReference>
<feature type="transmembrane region" description="Helical" evidence="1">
    <location>
        <begin position="46"/>
        <end position="65"/>
    </location>
</feature>
<gene>
    <name evidence="5" type="ORF">ACFSBT_12800</name>
</gene>
<dbReference type="InterPro" id="IPR058775">
    <property type="entry name" value="DUF8054_M"/>
</dbReference>
<dbReference type="Proteomes" id="UP001597187">
    <property type="component" value="Unassembled WGS sequence"/>
</dbReference>
<dbReference type="Pfam" id="PF26236">
    <property type="entry name" value="DUF8054_N"/>
    <property type="match status" value="1"/>
</dbReference>
<proteinExistence type="predicted"/>
<evidence type="ECO:0000256" key="1">
    <source>
        <dbReference type="SAM" id="Phobius"/>
    </source>
</evidence>
<protein>
    <recommendedName>
        <fullName evidence="7">PrgI family protein</fullName>
    </recommendedName>
</protein>
<sequence>MDTSAVIARVRQPEYIGENRCGPCTVINGVIVGVCALVLAALTTPAIGLVAFSLGGVVIYLRGYLIPGTPALTKRYFPPWLLGVFGKAPSVESDVSTRGSTQTGKPLVDAGILLDTPDGPMLAADVQEEWNERTSALLEGGIDSDAVAEAFDAATVSQLGETSFVLDGTSSMQWGSTETLAADVAGATLLNERVKAWSEFDRDRRRNTLRALRLCLERCPACEATLALETERVDPCCQKPHRLAAAVCEDCGAMVADVAVVDTGEEQSVSATLLDW</sequence>
<keyword evidence="6" id="KW-1185">Reference proteome</keyword>